<dbReference type="InterPro" id="IPR057989">
    <property type="entry name" value="TPR_RPAP1/MINIYO-like"/>
</dbReference>
<dbReference type="PANTHER" id="PTHR21483">
    <property type="entry name" value="RNA POLYMERASE II-ASSOCIATED PROTEIN 1"/>
    <property type="match status" value="1"/>
</dbReference>
<dbReference type="AlphaFoldDB" id="H2ZD66"/>
<dbReference type="OMA" id="RAFTCAK"/>
<keyword evidence="3" id="KW-1185">Reference proteome</keyword>
<feature type="domain" description="RPAP1/MINIYO-like TPR repeats" evidence="1">
    <location>
        <begin position="2"/>
        <end position="172"/>
    </location>
</feature>
<reference evidence="2" key="2">
    <citation type="submission" date="2025-08" db="UniProtKB">
        <authorList>
            <consortium name="Ensembl"/>
        </authorList>
    </citation>
    <scope>IDENTIFICATION</scope>
</reference>
<dbReference type="Pfam" id="PF25766">
    <property type="entry name" value="TPR_RPAP1"/>
    <property type="match status" value="1"/>
</dbReference>
<dbReference type="Proteomes" id="UP000007875">
    <property type="component" value="Unassembled WGS sequence"/>
</dbReference>
<dbReference type="GO" id="GO:0006366">
    <property type="term" value="P:transcription by RNA polymerase II"/>
    <property type="evidence" value="ECO:0007669"/>
    <property type="project" value="InterPro"/>
</dbReference>
<protein>
    <recommendedName>
        <fullName evidence="1">RPAP1/MINIYO-like TPR repeats domain-containing protein</fullName>
    </recommendedName>
</protein>
<dbReference type="HOGENOM" id="CLU_1309719_0_0_1"/>
<dbReference type="InterPro" id="IPR039913">
    <property type="entry name" value="RPAP1/Rba50"/>
</dbReference>
<proteinExistence type="predicted"/>
<dbReference type="InParanoid" id="H2ZD66"/>
<sequence>MIPTAAKLVRLMCVFLAGNELFLDEIVQVLLNKLLKLFIDGKSVKHLDFEQDIPGITSFYDFYISLLEQFAAVSFGNSTFSTFILLPMVARSSPQLKLALWSERSEALASIRIDQVPVSEEYYFDPIESNGQVLAAYLRALAGGAIQSSRNPFVYRLALHHVASAVQRHETSKDEKEVKPLEALIKSVKSISNVTLKHKILNYNFNVKNT</sequence>
<organism evidence="2 3">
    <name type="scientific">Ciona savignyi</name>
    <name type="common">Pacific transparent sea squirt</name>
    <dbReference type="NCBI Taxonomy" id="51511"/>
    <lineage>
        <taxon>Eukaryota</taxon>
        <taxon>Metazoa</taxon>
        <taxon>Chordata</taxon>
        <taxon>Tunicata</taxon>
        <taxon>Ascidiacea</taxon>
        <taxon>Phlebobranchia</taxon>
        <taxon>Cionidae</taxon>
        <taxon>Ciona</taxon>
    </lineage>
</organism>
<accession>H2ZD66</accession>
<dbReference type="STRING" id="51511.ENSCSAVP00000015532"/>
<dbReference type="PANTHER" id="PTHR21483:SF18">
    <property type="entry name" value="RNA POLYMERASE II-ASSOCIATED PROTEIN 1"/>
    <property type="match status" value="1"/>
</dbReference>
<dbReference type="eggNOG" id="KOG4732">
    <property type="taxonomic scope" value="Eukaryota"/>
</dbReference>
<evidence type="ECO:0000313" key="2">
    <source>
        <dbReference type="Ensembl" id="ENSCSAVP00000015532.1"/>
    </source>
</evidence>
<evidence type="ECO:0000259" key="1">
    <source>
        <dbReference type="Pfam" id="PF25766"/>
    </source>
</evidence>
<reference evidence="2" key="3">
    <citation type="submission" date="2025-09" db="UniProtKB">
        <authorList>
            <consortium name="Ensembl"/>
        </authorList>
    </citation>
    <scope>IDENTIFICATION</scope>
</reference>
<dbReference type="GeneTree" id="ENSGT00390000007594"/>
<reference evidence="3" key="1">
    <citation type="submission" date="2003-08" db="EMBL/GenBank/DDBJ databases">
        <authorList>
            <person name="Birren B."/>
            <person name="Nusbaum C."/>
            <person name="Abebe A."/>
            <person name="Abouelleil A."/>
            <person name="Adekoya E."/>
            <person name="Ait-zahra M."/>
            <person name="Allen N."/>
            <person name="Allen T."/>
            <person name="An P."/>
            <person name="Anderson M."/>
            <person name="Anderson S."/>
            <person name="Arachchi H."/>
            <person name="Armbruster J."/>
            <person name="Bachantsang P."/>
            <person name="Baldwin J."/>
            <person name="Barry A."/>
            <person name="Bayul T."/>
            <person name="Blitshsteyn B."/>
            <person name="Bloom T."/>
            <person name="Blye J."/>
            <person name="Boguslavskiy L."/>
            <person name="Borowsky M."/>
            <person name="Boukhgalter B."/>
            <person name="Brunache A."/>
            <person name="Butler J."/>
            <person name="Calixte N."/>
            <person name="Calvo S."/>
            <person name="Camarata J."/>
            <person name="Campo K."/>
            <person name="Chang J."/>
            <person name="Cheshatsang Y."/>
            <person name="Citroen M."/>
            <person name="Collymore A."/>
            <person name="Considine T."/>
            <person name="Cook A."/>
            <person name="Cooke P."/>
            <person name="Corum B."/>
            <person name="Cuomo C."/>
            <person name="David R."/>
            <person name="Dawoe T."/>
            <person name="Degray S."/>
            <person name="Dodge S."/>
            <person name="Dooley K."/>
            <person name="Dorje P."/>
            <person name="Dorjee K."/>
            <person name="Dorris L."/>
            <person name="Duffey N."/>
            <person name="Dupes A."/>
            <person name="Elkins T."/>
            <person name="Engels R."/>
            <person name="Erickson J."/>
            <person name="Farina A."/>
            <person name="Faro S."/>
            <person name="Ferreira P."/>
            <person name="Fischer H."/>
            <person name="Fitzgerald M."/>
            <person name="Foley K."/>
            <person name="Gage D."/>
            <person name="Galagan J."/>
            <person name="Gearin G."/>
            <person name="Gnerre S."/>
            <person name="Gnirke A."/>
            <person name="Goyette A."/>
            <person name="Graham J."/>
            <person name="Grandbois E."/>
            <person name="Gyaltsen K."/>
            <person name="Hafez N."/>
            <person name="Hagopian D."/>
            <person name="Hagos B."/>
            <person name="Hall J."/>
            <person name="Hatcher B."/>
            <person name="Heller A."/>
            <person name="Higgins H."/>
            <person name="Honan T."/>
            <person name="Horn A."/>
            <person name="Houde N."/>
            <person name="Hughes L."/>
            <person name="Hulme W."/>
            <person name="Husby E."/>
            <person name="Iliev I."/>
            <person name="Jaffe D."/>
            <person name="Jones C."/>
            <person name="Kamal M."/>
            <person name="Kamat A."/>
            <person name="Kamvysselis M."/>
            <person name="Karlsson E."/>
            <person name="Kells C."/>
            <person name="Kieu A."/>
            <person name="Kisner P."/>
            <person name="Kodira C."/>
            <person name="Kulbokas E."/>
            <person name="Labutti K."/>
            <person name="Lama D."/>
            <person name="Landers T."/>
            <person name="Leger J."/>
            <person name="Levine S."/>
            <person name="Lewis D."/>
            <person name="Lewis T."/>
            <person name="Lindblad-toh K."/>
            <person name="Liu X."/>
            <person name="Lokyitsang T."/>
            <person name="Lokyitsang Y."/>
            <person name="Lucien O."/>
            <person name="Lui A."/>
            <person name="Ma L.J."/>
            <person name="Mabbitt R."/>
            <person name="Macdonald J."/>
            <person name="Maclean C."/>
            <person name="Major J."/>
            <person name="Manning J."/>
            <person name="Marabella R."/>
            <person name="Maru K."/>
            <person name="Matthews C."/>
            <person name="Mauceli E."/>
            <person name="Mccarthy M."/>
            <person name="Mcdonough S."/>
            <person name="Mcghee T."/>
            <person name="Meldrim J."/>
            <person name="Meneus L."/>
            <person name="Mesirov J."/>
            <person name="Mihalev A."/>
            <person name="Mihova T."/>
            <person name="Mikkelsen T."/>
            <person name="Mlenga V."/>
            <person name="Moru K."/>
            <person name="Mozes J."/>
            <person name="Mulrain L."/>
            <person name="Munson G."/>
            <person name="Naylor J."/>
            <person name="Newes C."/>
            <person name="Nguyen C."/>
            <person name="Nguyen N."/>
            <person name="Nguyen T."/>
            <person name="Nicol R."/>
            <person name="Nielsen C."/>
            <person name="Nizzari M."/>
            <person name="Norbu C."/>
            <person name="Norbu N."/>
            <person name="O'donnell P."/>
            <person name="Okoawo O."/>
            <person name="O'leary S."/>
            <person name="Omotosho B."/>
            <person name="O'neill K."/>
            <person name="Osman S."/>
            <person name="Parker S."/>
            <person name="Perrin D."/>
            <person name="Phunkhang P."/>
            <person name="Piqani B."/>
            <person name="Purcell S."/>
            <person name="Rachupka T."/>
            <person name="Ramasamy U."/>
            <person name="Rameau R."/>
            <person name="Ray V."/>
            <person name="Raymond C."/>
            <person name="Retta R."/>
            <person name="Richardson S."/>
            <person name="Rise C."/>
            <person name="Rodriguez J."/>
            <person name="Rogers J."/>
            <person name="Rogov P."/>
            <person name="Rutman M."/>
            <person name="Schupbach R."/>
            <person name="Seaman C."/>
            <person name="Settipalli S."/>
            <person name="Sharpe T."/>
            <person name="Sheridan J."/>
            <person name="Sherpa N."/>
            <person name="Shi J."/>
            <person name="Smirnov S."/>
            <person name="Smith C."/>
            <person name="Sougnez C."/>
            <person name="Spencer B."/>
            <person name="Stalker J."/>
            <person name="Stange-thomann N."/>
            <person name="Stavropoulos S."/>
            <person name="Stetson K."/>
            <person name="Stone C."/>
            <person name="Stone S."/>
            <person name="Stubbs M."/>
            <person name="Talamas J."/>
            <person name="Tchuinga P."/>
            <person name="Tenzing P."/>
            <person name="Tesfaye S."/>
            <person name="Theodore J."/>
            <person name="Thoulutsang Y."/>
            <person name="Topham K."/>
            <person name="Towey S."/>
            <person name="Tsamla T."/>
            <person name="Tsomo N."/>
            <person name="Vallee D."/>
            <person name="Vassiliev H."/>
            <person name="Venkataraman V."/>
            <person name="Vinson J."/>
            <person name="Vo A."/>
            <person name="Wade C."/>
            <person name="Wang S."/>
            <person name="Wangchuk T."/>
            <person name="Wangdi T."/>
            <person name="Whittaker C."/>
            <person name="Wilkinson J."/>
            <person name="Wu Y."/>
            <person name="Wyman D."/>
            <person name="Yadav S."/>
            <person name="Yang S."/>
            <person name="Yang X."/>
            <person name="Yeager S."/>
            <person name="Yee E."/>
            <person name="Young G."/>
            <person name="Zainoun J."/>
            <person name="Zembeck L."/>
            <person name="Zimmer A."/>
            <person name="Zody M."/>
            <person name="Lander E."/>
        </authorList>
    </citation>
    <scope>NUCLEOTIDE SEQUENCE [LARGE SCALE GENOMIC DNA]</scope>
</reference>
<dbReference type="Ensembl" id="ENSCSAVT00000015710.1">
    <property type="protein sequence ID" value="ENSCSAVP00000015532.1"/>
    <property type="gene ID" value="ENSCSAVG00000009117.1"/>
</dbReference>
<evidence type="ECO:0000313" key="3">
    <source>
        <dbReference type="Proteomes" id="UP000007875"/>
    </source>
</evidence>
<name>H2ZD66_CIOSA</name>